<dbReference type="Gene3D" id="1.10.10.10">
    <property type="entry name" value="Winged helix-like DNA-binding domain superfamily/Winged helix DNA-binding domain"/>
    <property type="match status" value="1"/>
</dbReference>
<gene>
    <name evidence="5" type="ORF">JL811_05810</name>
</gene>
<proteinExistence type="predicted"/>
<organism evidence="5 6">
    <name type="scientific">Szabonella alba</name>
    <dbReference type="NCBI Taxonomy" id="2804194"/>
    <lineage>
        <taxon>Bacteria</taxon>
        <taxon>Pseudomonadati</taxon>
        <taxon>Pseudomonadota</taxon>
        <taxon>Alphaproteobacteria</taxon>
        <taxon>Rhodobacterales</taxon>
        <taxon>Paracoccaceae</taxon>
        <taxon>Szabonella</taxon>
    </lineage>
</organism>
<protein>
    <submittedName>
        <fullName evidence="5">FCD domain-containing protein</fullName>
    </submittedName>
</protein>
<dbReference type="SUPFAM" id="SSF48008">
    <property type="entry name" value="GntR ligand-binding domain-like"/>
    <property type="match status" value="1"/>
</dbReference>
<evidence type="ECO:0000256" key="2">
    <source>
        <dbReference type="ARBA" id="ARBA00023125"/>
    </source>
</evidence>
<name>A0A8K0V7D9_9RHOB</name>
<evidence type="ECO:0000256" key="1">
    <source>
        <dbReference type="ARBA" id="ARBA00023015"/>
    </source>
</evidence>
<keyword evidence="2" id="KW-0238">DNA-binding</keyword>
<dbReference type="Proteomes" id="UP000648908">
    <property type="component" value="Unassembled WGS sequence"/>
</dbReference>
<dbReference type="PANTHER" id="PTHR43537">
    <property type="entry name" value="TRANSCRIPTIONAL REGULATOR, GNTR FAMILY"/>
    <property type="match status" value="1"/>
</dbReference>
<dbReference type="InterPro" id="IPR036390">
    <property type="entry name" value="WH_DNA-bd_sf"/>
</dbReference>
<dbReference type="AlphaFoldDB" id="A0A8K0V7D9"/>
<dbReference type="CDD" id="cd07377">
    <property type="entry name" value="WHTH_GntR"/>
    <property type="match status" value="1"/>
</dbReference>
<reference evidence="5" key="1">
    <citation type="submission" date="2021-01" db="EMBL/GenBank/DDBJ databases">
        <title>Tabrizicola alba sp. nov. a motile alkaliphilic bacterium isolated from a soda lake.</title>
        <authorList>
            <person name="Szuroczki S."/>
            <person name="Abbaszade G."/>
            <person name="Schumann P."/>
            <person name="Toth E."/>
        </authorList>
    </citation>
    <scope>NUCLEOTIDE SEQUENCE</scope>
    <source>
        <strain evidence="5">DMG-N-6</strain>
    </source>
</reference>
<dbReference type="Pfam" id="PF07729">
    <property type="entry name" value="FCD"/>
    <property type="match status" value="1"/>
</dbReference>
<dbReference type="Gene3D" id="1.20.120.530">
    <property type="entry name" value="GntR ligand-binding domain-like"/>
    <property type="match status" value="1"/>
</dbReference>
<dbReference type="Pfam" id="PF00392">
    <property type="entry name" value="GntR"/>
    <property type="match status" value="1"/>
</dbReference>
<dbReference type="GO" id="GO:0003677">
    <property type="term" value="F:DNA binding"/>
    <property type="evidence" value="ECO:0007669"/>
    <property type="project" value="UniProtKB-KW"/>
</dbReference>
<dbReference type="PANTHER" id="PTHR43537:SF5">
    <property type="entry name" value="UXU OPERON TRANSCRIPTIONAL REGULATOR"/>
    <property type="match status" value="1"/>
</dbReference>
<dbReference type="EMBL" id="JAESVN010000002">
    <property type="protein sequence ID" value="MBL4916733.1"/>
    <property type="molecule type" value="Genomic_DNA"/>
</dbReference>
<evidence type="ECO:0000256" key="3">
    <source>
        <dbReference type="ARBA" id="ARBA00023163"/>
    </source>
</evidence>
<dbReference type="PROSITE" id="PS50949">
    <property type="entry name" value="HTH_GNTR"/>
    <property type="match status" value="1"/>
</dbReference>
<dbReference type="InterPro" id="IPR008920">
    <property type="entry name" value="TF_FadR/GntR_C"/>
</dbReference>
<evidence type="ECO:0000313" key="5">
    <source>
        <dbReference type="EMBL" id="MBL4916733.1"/>
    </source>
</evidence>
<keyword evidence="3" id="KW-0804">Transcription</keyword>
<keyword evidence="1" id="KW-0805">Transcription regulation</keyword>
<sequence>MWDVPNQKIRRRKLYEEAAEKIEEWIRTGHLKVGDRLPAERELAEMLGIGRTSVREALFALSKKGVLELRNGGRAVVTEPDATVILGEFSGVVANLLRDREGLRNFQDAREFWESAIVRRAAMMARASDIADLERHLAENKRALADVDAFARSDVAFHNRVAAICGNPLFDALNATLAEWLTEQRLTSLRQAGSAARAYASHAQIFEAIRARDPAAAEQAMREHLSEVSQFYWRTRHSAG</sequence>
<feature type="domain" description="HTH gntR-type" evidence="4">
    <location>
        <begin position="12"/>
        <end position="80"/>
    </location>
</feature>
<dbReference type="InterPro" id="IPR011711">
    <property type="entry name" value="GntR_C"/>
</dbReference>
<dbReference type="PRINTS" id="PR00035">
    <property type="entry name" value="HTHGNTR"/>
</dbReference>
<dbReference type="InterPro" id="IPR000524">
    <property type="entry name" value="Tscrpt_reg_HTH_GntR"/>
</dbReference>
<dbReference type="SMART" id="SM00895">
    <property type="entry name" value="FCD"/>
    <property type="match status" value="1"/>
</dbReference>
<comment type="caution">
    <text evidence="5">The sequence shown here is derived from an EMBL/GenBank/DDBJ whole genome shotgun (WGS) entry which is preliminary data.</text>
</comment>
<dbReference type="SUPFAM" id="SSF46785">
    <property type="entry name" value="Winged helix' DNA-binding domain"/>
    <property type="match status" value="1"/>
</dbReference>
<keyword evidence="6" id="KW-1185">Reference proteome</keyword>
<dbReference type="RefSeq" id="WP_202687549.1">
    <property type="nucleotide sequence ID" value="NZ_JAESVN010000002.1"/>
</dbReference>
<dbReference type="GO" id="GO:0003700">
    <property type="term" value="F:DNA-binding transcription factor activity"/>
    <property type="evidence" value="ECO:0007669"/>
    <property type="project" value="InterPro"/>
</dbReference>
<evidence type="ECO:0000313" key="6">
    <source>
        <dbReference type="Proteomes" id="UP000648908"/>
    </source>
</evidence>
<accession>A0A8K0V7D9</accession>
<dbReference type="InterPro" id="IPR036388">
    <property type="entry name" value="WH-like_DNA-bd_sf"/>
</dbReference>
<evidence type="ECO:0000259" key="4">
    <source>
        <dbReference type="PROSITE" id="PS50949"/>
    </source>
</evidence>
<dbReference type="SMART" id="SM00345">
    <property type="entry name" value="HTH_GNTR"/>
    <property type="match status" value="1"/>
</dbReference>